<feature type="region of interest" description="Disordered" evidence="1">
    <location>
        <begin position="69"/>
        <end position="93"/>
    </location>
</feature>
<dbReference type="EMBL" id="FNAJ01000003">
    <property type="protein sequence ID" value="SDD87938.1"/>
    <property type="molecule type" value="Genomic_DNA"/>
</dbReference>
<reference evidence="3 4" key="1">
    <citation type="submission" date="2016-10" db="EMBL/GenBank/DDBJ databases">
        <authorList>
            <person name="Varghese N."/>
            <person name="Submissions S."/>
        </authorList>
    </citation>
    <scope>NUCLEOTIDE SEQUENCE [LARGE SCALE GENOMIC DNA]</scope>
    <source>
        <strain evidence="3 4">DSM 2260</strain>
    </source>
</reference>
<evidence type="ECO:0000313" key="2">
    <source>
        <dbReference type="EMBL" id="GEL71155.1"/>
    </source>
</evidence>
<dbReference type="InterPro" id="IPR007804">
    <property type="entry name" value="GvpG"/>
</dbReference>
<evidence type="ECO:0000313" key="4">
    <source>
        <dbReference type="Proteomes" id="UP000198717"/>
    </source>
</evidence>
<evidence type="ECO:0000313" key="3">
    <source>
        <dbReference type="EMBL" id="SDD87938.1"/>
    </source>
</evidence>
<protein>
    <submittedName>
        <fullName evidence="3">Gas vesicle protein G</fullName>
    </submittedName>
</protein>
<comment type="caution">
    <text evidence="2">The sequence shown here is derived from an EMBL/GenBank/DDBJ whole genome shotgun (WGS) entry which is preliminary data.</text>
</comment>
<name>A0A511HCG2_9BACT</name>
<evidence type="ECO:0000313" key="5">
    <source>
        <dbReference type="Proteomes" id="UP000321224"/>
    </source>
</evidence>
<accession>A0A511HCG2</accession>
<organism evidence="2 5">
    <name type="scientific">Myxococcus virescens</name>
    <dbReference type="NCBI Taxonomy" id="83456"/>
    <lineage>
        <taxon>Bacteria</taxon>
        <taxon>Pseudomonadati</taxon>
        <taxon>Myxococcota</taxon>
        <taxon>Myxococcia</taxon>
        <taxon>Myxococcales</taxon>
        <taxon>Cystobacterineae</taxon>
        <taxon>Myxococcaceae</taxon>
        <taxon>Myxococcus</taxon>
    </lineage>
</organism>
<gene>
    <name evidence="2" type="ORF">MVI01_29390</name>
    <name evidence="3" type="ORF">SAMN04488504_10362</name>
</gene>
<dbReference type="Proteomes" id="UP000198717">
    <property type="component" value="Unassembled WGS sequence"/>
</dbReference>
<keyword evidence="4" id="KW-1185">Reference proteome</keyword>
<evidence type="ECO:0000256" key="1">
    <source>
        <dbReference type="SAM" id="MobiDB-lite"/>
    </source>
</evidence>
<dbReference type="AlphaFoldDB" id="A0A511HCG2"/>
<dbReference type="RefSeq" id="WP_090488913.1">
    <property type="nucleotide sequence ID" value="NZ_BJVY01000014.1"/>
</dbReference>
<proteinExistence type="predicted"/>
<reference evidence="2 5" key="2">
    <citation type="submission" date="2019-07" db="EMBL/GenBank/DDBJ databases">
        <title>Whole genome shotgun sequence of Myxococcus virescens NBRC 100334.</title>
        <authorList>
            <person name="Hosoyama A."/>
            <person name="Uohara A."/>
            <person name="Ohji S."/>
            <person name="Ichikawa N."/>
        </authorList>
    </citation>
    <scope>NUCLEOTIDE SEQUENCE [LARGE SCALE GENOMIC DNA]</scope>
    <source>
        <strain evidence="2 5">NBRC 100334</strain>
    </source>
</reference>
<dbReference type="Proteomes" id="UP000321224">
    <property type="component" value="Unassembled WGS sequence"/>
</dbReference>
<dbReference type="EMBL" id="BJVY01000014">
    <property type="protein sequence ID" value="GEL71155.1"/>
    <property type="molecule type" value="Genomic_DNA"/>
</dbReference>
<sequence>MIILDDILMAPVRSIAWIFRSVHKAVQDEQANEQTDLRTRLSDLYRELERGEITEEQFDEQESKLLDRLDALKGAQEGAGPATPETGPGGENR</sequence>
<dbReference type="Pfam" id="PF05120">
    <property type="entry name" value="GvpG"/>
    <property type="match status" value="1"/>
</dbReference>